<reference evidence="3 4" key="1">
    <citation type="submission" date="2015-01" db="EMBL/GenBank/DDBJ databases">
        <title>The Genome Sequence of Cladophialophora immunda CBS83496.</title>
        <authorList>
            <consortium name="The Broad Institute Genomics Platform"/>
            <person name="Cuomo C."/>
            <person name="de Hoog S."/>
            <person name="Gorbushina A."/>
            <person name="Stielow B."/>
            <person name="Teixiera M."/>
            <person name="Abouelleil A."/>
            <person name="Chapman S.B."/>
            <person name="Priest M."/>
            <person name="Young S.K."/>
            <person name="Wortman J."/>
            <person name="Nusbaum C."/>
            <person name="Birren B."/>
        </authorList>
    </citation>
    <scope>NUCLEOTIDE SEQUENCE [LARGE SCALE GENOMIC DNA]</scope>
    <source>
        <strain evidence="3 4">CBS 83496</strain>
    </source>
</reference>
<dbReference type="RefSeq" id="XP_016254695.1">
    <property type="nucleotide sequence ID" value="XM_016387767.1"/>
</dbReference>
<dbReference type="OrthoDB" id="4179406at2759"/>
<keyword evidence="2" id="KW-0472">Membrane</keyword>
<feature type="transmembrane region" description="Helical" evidence="2">
    <location>
        <begin position="171"/>
        <end position="191"/>
    </location>
</feature>
<sequence>MNCIRFTECARYKMAPGSNSQLSESWVVEDDGDERISWDERSAESELDEEPKVAVQNEHEPKVTRVIPQRRKSPRLSTPTAPEPEFIMPSLATSVAPSEKIVRRGKPSVTAKVLSSKQQTAQVRSSRMNQTQAANTTTSPVADKIVLVLVHAAEWLLDILGQTLKTLKRPISWLLAAYLFFGILMLLQNLLTTSIYTALSPICRIPGVSLLNLPLCQFASSNNDKPTLPDGASAPVEFDALMKTQSHFEEILSESAAGVALPLDMKRSETSIRDLRQIVRYSQLASRNEMVLEFDGFIETARIASYDLQKFNSHVGRGVDIVLSTARWTQRVLDDMAVKQSSRGIIPGFIQDKLLAPFKPIQFTEARLLDQYISHTRIVSEEIERLIEEAQALLLVLQNLEDRLDVIHAIALRDNIAAQAGKDEILSHLWTLLGGNRAKLGKYNNQLTLLRQVGQYRKVAWAHVSATILKLQAMGAELEELRTRVSSAEVLRGHKEIPLAVHVENIRLGVQRLEEGREKARRLEQSHVRRVIEGADQGNVMALGQA</sequence>
<evidence type="ECO:0000313" key="4">
    <source>
        <dbReference type="Proteomes" id="UP000054466"/>
    </source>
</evidence>
<keyword evidence="4" id="KW-1185">Reference proteome</keyword>
<gene>
    <name evidence="3" type="ORF">PV07_01255</name>
</gene>
<keyword evidence="2" id="KW-0812">Transmembrane</keyword>
<dbReference type="HOGENOM" id="CLU_026455_2_0_1"/>
<protein>
    <submittedName>
        <fullName evidence="3">Uncharacterized protein</fullName>
    </submittedName>
</protein>
<name>A0A0D2CTK4_9EURO</name>
<dbReference type="EMBL" id="KN847040">
    <property type="protein sequence ID" value="KIW34478.1"/>
    <property type="molecule type" value="Genomic_DNA"/>
</dbReference>
<dbReference type="EMBL" id="KN847040">
    <property type="protein sequence ID" value="KIW34477.1"/>
    <property type="molecule type" value="Genomic_DNA"/>
</dbReference>
<dbReference type="Proteomes" id="UP000054466">
    <property type="component" value="Unassembled WGS sequence"/>
</dbReference>
<dbReference type="RefSeq" id="XP_016254693.1">
    <property type="nucleotide sequence ID" value="XM_016387765.1"/>
</dbReference>
<evidence type="ECO:0000313" key="3">
    <source>
        <dbReference type="EMBL" id="KIW34478.1"/>
    </source>
</evidence>
<dbReference type="STRING" id="569365.A0A0D2CTK4"/>
<feature type="region of interest" description="Disordered" evidence="1">
    <location>
        <begin position="115"/>
        <end position="135"/>
    </location>
</feature>
<dbReference type="AlphaFoldDB" id="A0A0D2CTK4"/>
<dbReference type="EMBL" id="KN847040">
    <property type="protein sequence ID" value="KIW34479.1"/>
    <property type="molecule type" value="Genomic_DNA"/>
</dbReference>
<keyword evidence="2" id="KW-1133">Transmembrane helix</keyword>
<proteinExistence type="predicted"/>
<organism evidence="3 4">
    <name type="scientific">Cladophialophora immunda</name>
    <dbReference type="NCBI Taxonomy" id="569365"/>
    <lineage>
        <taxon>Eukaryota</taxon>
        <taxon>Fungi</taxon>
        <taxon>Dikarya</taxon>
        <taxon>Ascomycota</taxon>
        <taxon>Pezizomycotina</taxon>
        <taxon>Eurotiomycetes</taxon>
        <taxon>Chaetothyriomycetidae</taxon>
        <taxon>Chaetothyriales</taxon>
        <taxon>Herpotrichiellaceae</taxon>
        <taxon>Cladophialophora</taxon>
    </lineage>
</organism>
<dbReference type="RefSeq" id="XP_016254694.1">
    <property type="nucleotide sequence ID" value="XM_016387766.1"/>
</dbReference>
<dbReference type="GeneID" id="27340449"/>
<accession>A0A0D2CTK4</accession>
<evidence type="ECO:0000256" key="1">
    <source>
        <dbReference type="SAM" id="MobiDB-lite"/>
    </source>
</evidence>
<feature type="region of interest" description="Disordered" evidence="1">
    <location>
        <begin position="41"/>
        <end position="84"/>
    </location>
</feature>
<evidence type="ECO:0000256" key="2">
    <source>
        <dbReference type="SAM" id="Phobius"/>
    </source>
</evidence>
<dbReference type="VEuPathDB" id="FungiDB:PV07_01255"/>